<sequence>MDTVLGLAITPSTIGWVMADAGGSGCPTVIGEEVSVAVGDAGPDAVDLAAQASAVADQLRTMLAARGERLHGVAVTWSDEAAVGAALLLESLADAGFEHVVPVRYSQAAMSLAAGIGVPHARTAVCVVEAEVATLVLPDQPGCAEAIVTGCPINGLDDVTAWLGDTVTSRGQRPEMLLVAGSVRGMDRLGRRLESALSVPVFVQGGAFQALARGAAQALAPDAELISAPLEAPAAGVEIGNGGRRRVRSLSYAGALLMLAAGAVTLVASVAAALSLQLGPSRVEPDATPPQRATVARVAVPAAPAPAAAPALPPPAAPAPPSETPEEAPAEFGSLWDAPLAAPDLQESSPNGVPSRLERVRDHIFGLPGR</sequence>
<dbReference type="Proteomes" id="UP001190464">
    <property type="component" value="Chromosome"/>
</dbReference>
<keyword evidence="2" id="KW-0812">Transmembrane</keyword>
<name>A0ABM9LRQ3_9MYCO</name>
<dbReference type="RefSeq" id="WP_308486730.1">
    <property type="nucleotide sequence ID" value="NZ_OY726398.1"/>
</dbReference>
<dbReference type="Pfam" id="PF23717">
    <property type="entry name" value="DUF7159"/>
    <property type="match status" value="1"/>
</dbReference>
<evidence type="ECO:0000313" key="5">
    <source>
        <dbReference type="Proteomes" id="UP001190464"/>
    </source>
</evidence>
<keyword evidence="2" id="KW-1133">Transmembrane helix</keyword>
<keyword evidence="2" id="KW-0472">Membrane</keyword>
<evidence type="ECO:0000256" key="2">
    <source>
        <dbReference type="SAM" id="Phobius"/>
    </source>
</evidence>
<organism evidence="4 5">
    <name type="scientific">[Mycobacterium] holstebronense</name>
    <dbReference type="NCBI Taxonomy" id="3064288"/>
    <lineage>
        <taxon>Bacteria</taxon>
        <taxon>Bacillati</taxon>
        <taxon>Actinomycetota</taxon>
        <taxon>Actinomycetes</taxon>
        <taxon>Mycobacteriales</taxon>
        <taxon>Mycobacteriaceae</taxon>
        <taxon>Mycolicibacterium</taxon>
    </lineage>
</organism>
<feature type="region of interest" description="Disordered" evidence="1">
    <location>
        <begin position="306"/>
        <end position="370"/>
    </location>
</feature>
<proteinExistence type="predicted"/>
<accession>A0ABM9LRQ3</accession>
<protein>
    <recommendedName>
        <fullName evidence="3">DUF7159 domain-containing protein</fullName>
    </recommendedName>
</protein>
<dbReference type="EMBL" id="OY726398">
    <property type="protein sequence ID" value="CAJ1503648.1"/>
    <property type="molecule type" value="Genomic_DNA"/>
</dbReference>
<feature type="domain" description="DUF7159" evidence="3">
    <location>
        <begin position="2"/>
        <end position="227"/>
    </location>
</feature>
<evidence type="ECO:0000256" key="1">
    <source>
        <dbReference type="SAM" id="MobiDB-lite"/>
    </source>
</evidence>
<keyword evidence="5" id="KW-1185">Reference proteome</keyword>
<evidence type="ECO:0000313" key="4">
    <source>
        <dbReference type="EMBL" id="CAJ1503648.1"/>
    </source>
</evidence>
<reference evidence="4 5" key="1">
    <citation type="submission" date="2023-08" db="EMBL/GenBank/DDBJ databases">
        <authorList>
            <person name="Folkvardsen B D."/>
            <person name="Norman A."/>
        </authorList>
    </citation>
    <scope>NUCLEOTIDE SEQUENCE [LARGE SCALE GENOMIC DNA]</scope>
    <source>
        <strain evidence="4 5">Mu0102</strain>
    </source>
</reference>
<gene>
    <name evidence="4" type="ORF">MU0102_002046</name>
</gene>
<feature type="compositionally biased region" description="Pro residues" evidence="1">
    <location>
        <begin position="311"/>
        <end position="323"/>
    </location>
</feature>
<evidence type="ECO:0000259" key="3">
    <source>
        <dbReference type="Pfam" id="PF23717"/>
    </source>
</evidence>
<dbReference type="InterPro" id="IPR055583">
    <property type="entry name" value="DUF7159"/>
</dbReference>
<feature type="transmembrane region" description="Helical" evidence="2">
    <location>
        <begin position="252"/>
        <end position="276"/>
    </location>
</feature>